<gene>
    <name evidence="2" type="ORF">B1B_12125</name>
</gene>
<accession>T1B0I2</accession>
<reference evidence="2" key="2">
    <citation type="journal article" date="2014" name="ISME J.">
        <title>Microbial stratification in low pH oxic and suboxic macroscopic growths along an acid mine drainage.</title>
        <authorList>
            <person name="Mendez-Garcia C."/>
            <person name="Mesa V."/>
            <person name="Sprenger R.R."/>
            <person name="Richter M."/>
            <person name="Diez M.S."/>
            <person name="Solano J."/>
            <person name="Bargiela R."/>
            <person name="Golyshina O.V."/>
            <person name="Manteca A."/>
            <person name="Ramos J.L."/>
            <person name="Gallego J.R."/>
            <person name="Llorente I."/>
            <person name="Martins Dos Santos V.A."/>
            <person name="Jensen O.N."/>
            <person name="Pelaez A.I."/>
            <person name="Sanchez J."/>
            <person name="Ferrer M."/>
        </authorList>
    </citation>
    <scope>NUCLEOTIDE SEQUENCE</scope>
</reference>
<dbReference type="EMBL" id="AUZY01007924">
    <property type="protein sequence ID" value="EQD47870.1"/>
    <property type="molecule type" value="Genomic_DNA"/>
</dbReference>
<sequence>MTVAPTLAAVNVAQTLRVLLQTVGWRDAVDIVIITFLVYRLLLLIRGTQAVQLLLGLVVIGALGAVAIILKLPVLAFIYRNGGQAILIGVIVLFQPELRRALDEMGRLGRFRPGVVHRDLAELHREIAEIGLAVARLSEARVGRSSSCQTPPAWR</sequence>
<dbReference type="AlphaFoldDB" id="T1B0I2"/>
<comment type="caution">
    <text evidence="2">The sequence shown here is derived from an EMBL/GenBank/DDBJ whole genome shotgun (WGS) entry which is preliminary data.</text>
</comment>
<feature type="transmembrane region" description="Helical" evidence="1">
    <location>
        <begin position="54"/>
        <end position="79"/>
    </location>
</feature>
<keyword evidence="1" id="KW-0472">Membrane</keyword>
<feature type="non-terminal residue" evidence="2">
    <location>
        <position position="155"/>
    </location>
</feature>
<dbReference type="InterPro" id="IPR036888">
    <property type="entry name" value="DNA_integrity_DisA_N_sf"/>
</dbReference>
<dbReference type="PANTHER" id="PTHR34185">
    <property type="entry name" value="DIADENYLATE CYCLASE"/>
    <property type="match status" value="1"/>
</dbReference>
<evidence type="ECO:0000256" key="1">
    <source>
        <dbReference type="SAM" id="Phobius"/>
    </source>
</evidence>
<name>T1B0I2_9ZZZZ</name>
<keyword evidence="1" id="KW-1133">Transmembrane helix</keyword>
<dbReference type="InterPro" id="IPR050338">
    <property type="entry name" value="DisA"/>
</dbReference>
<dbReference type="PANTHER" id="PTHR34185:SF1">
    <property type="entry name" value="DIADENYLATE CYCLASE"/>
    <property type="match status" value="1"/>
</dbReference>
<evidence type="ECO:0000313" key="2">
    <source>
        <dbReference type="EMBL" id="EQD47870.1"/>
    </source>
</evidence>
<feature type="transmembrane region" description="Helical" evidence="1">
    <location>
        <begin position="25"/>
        <end position="42"/>
    </location>
</feature>
<dbReference type="SUPFAM" id="SSF143597">
    <property type="entry name" value="YojJ-like"/>
    <property type="match status" value="1"/>
</dbReference>
<protein>
    <recommendedName>
        <fullName evidence="3">TIGR00159 family protein</fullName>
    </recommendedName>
</protein>
<evidence type="ECO:0008006" key="3">
    <source>
        <dbReference type="Google" id="ProtNLM"/>
    </source>
</evidence>
<organism evidence="2">
    <name type="scientific">mine drainage metagenome</name>
    <dbReference type="NCBI Taxonomy" id="410659"/>
    <lineage>
        <taxon>unclassified sequences</taxon>
        <taxon>metagenomes</taxon>
        <taxon>ecological metagenomes</taxon>
    </lineage>
</organism>
<proteinExistence type="predicted"/>
<reference evidence="2" key="1">
    <citation type="submission" date="2013-08" db="EMBL/GenBank/DDBJ databases">
        <authorList>
            <person name="Mendez C."/>
            <person name="Richter M."/>
            <person name="Ferrer M."/>
            <person name="Sanchez J."/>
        </authorList>
    </citation>
    <scope>NUCLEOTIDE SEQUENCE</scope>
</reference>
<keyword evidence="1" id="KW-0812">Transmembrane</keyword>
<dbReference type="GO" id="GO:0004016">
    <property type="term" value="F:adenylate cyclase activity"/>
    <property type="evidence" value="ECO:0007669"/>
    <property type="project" value="TreeGrafter"/>
</dbReference>